<dbReference type="Proteomes" id="UP001065373">
    <property type="component" value="Chromosome"/>
</dbReference>
<evidence type="ECO:0000259" key="2">
    <source>
        <dbReference type="Pfam" id="PF03413"/>
    </source>
</evidence>
<evidence type="ECO:0000256" key="1">
    <source>
        <dbReference type="SAM" id="MobiDB-lite"/>
    </source>
</evidence>
<reference evidence="3" key="1">
    <citation type="submission" date="2022-09" db="EMBL/GenBank/DDBJ databases">
        <title>Characterization of three MwoI isoschizomers from sequenced genome and metagenomes.</title>
        <authorList>
            <person name="Fomenkov A."/>
            <person name="Xu S.Y."/>
            <person name="Roberts R.J."/>
        </authorList>
    </citation>
    <scope>NUCLEOTIDE SEQUENCE</scope>
    <source>
        <strain evidence="3">DSM 2970</strain>
    </source>
</reference>
<proteinExistence type="predicted"/>
<dbReference type="AlphaFoldDB" id="A0A9E7UHS9"/>
<dbReference type="GeneID" id="58978492"/>
<accession>A0A9E7UHS9</accession>
<dbReference type="InterPro" id="IPR025711">
    <property type="entry name" value="PepSY"/>
</dbReference>
<sequence>MERKTLKRVVIILLILITVIAATSIFTQPNTESNDRNIKVESNNTPDIPAPEPKEKEQNYTNPEHGRKQNLISPEQAIKIVKNTVPGYGKLHYSATLTTCRGKPAYLVTVYDKDPDSETYGQAIGGAYVDATTGKLLYGHG</sequence>
<dbReference type="EMBL" id="CP104550">
    <property type="protein sequence ID" value="UXH32524.1"/>
    <property type="molecule type" value="Genomic_DNA"/>
</dbReference>
<protein>
    <submittedName>
        <fullName evidence="3">PepSY domain-containing protein</fullName>
    </submittedName>
</protein>
<feature type="domain" description="PepSY" evidence="2">
    <location>
        <begin position="72"/>
        <end position="137"/>
    </location>
</feature>
<dbReference type="Pfam" id="PF03413">
    <property type="entry name" value="PepSY"/>
    <property type="match status" value="1"/>
</dbReference>
<dbReference type="RefSeq" id="WP_191216524.1">
    <property type="nucleotide sequence ID" value="NZ_CP104550.1"/>
</dbReference>
<name>A0A9E7UHS9_METWO</name>
<gene>
    <name evidence="3" type="ORF">N5910_04380</name>
</gene>
<evidence type="ECO:0000313" key="3">
    <source>
        <dbReference type="EMBL" id="UXH32524.1"/>
    </source>
</evidence>
<feature type="region of interest" description="Disordered" evidence="1">
    <location>
        <begin position="30"/>
        <end position="73"/>
    </location>
</feature>
<dbReference type="Gene3D" id="3.10.450.40">
    <property type="match status" value="1"/>
</dbReference>
<organism evidence="3">
    <name type="scientific">Methanothermobacter wolfeii</name>
    <name type="common">Methanobacterium wolfei</name>
    <dbReference type="NCBI Taxonomy" id="145261"/>
    <lineage>
        <taxon>Archaea</taxon>
        <taxon>Methanobacteriati</taxon>
        <taxon>Methanobacteriota</taxon>
        <taxon>Methanomada group</taxon>
        <taxon>Methanobacteria</taxon>
        <taxon>Methanobacteriales</taxon>
        <taxon>Methanobacteriaceae</taxon>
        <taxon>Methanothermobacter</taxon>
    </lineage>
</organism>